<comment type="caution">
    <text evidence="2">The sequence shown here is derived from an EMBL/GenBank/DDBJ whole genome shotgun (WGS) entry which is preliminary data.</text>
</comment>
<sequence>MIGGNDGGNEDKARNRYFIINAMRLSGVVIVILGLLIHEGLIDLPQWISWPLLAIGLIEVFVTPQILARMWRTPPE</sequence>
<accession>A0A419R285</accession>
<reference evidence="2 3" key="1">
    <citation type="submission" date="2018-09" db="EMBL/GenBank/DDBJ databases">
        <title>Altererythrobacter sp.Ery1 and Ery12, the genome sequencing of novel strains in genus Alterythrobacter.</title>
        <authorList>
            <person name="Cheng H."/>
            <person name="Wu Y.-H."/>
            <person name="Fang C."/>
            <person name="Xu X.-W."/>
        </authorList>
    </citation>
    <scope>NUCLEOTIDE SEQUENCE [LARGE SCALE GENOMIC DNA]</scope>
    <source>
        <strain evidence="2 3">Ery12</strain>
    </source>
</reference>
<keyword evidence="1" id="KW-0472">Membrane</keyword>
<proteinExistence type="predicted"/>
<organism evidence="2 3">
    <name type="scientific">Tsuneonella suprasediminis</name>
    <dbReference type="NCBI Taxonomy" id="2306996"/>
    <lineage>
        <taxon>Bacteria</taxon>
        <taxon>Pseudomonadati</taxon>
        <taxon>Pseudomonadota</taxon>
        <taxon>Alphaproteobacteria</taxon>
        <taxon>Sphingomonadales</taxon>
        <taxon>Erythrobacteraceae</taxon>
        <taxon>Tsuneonella</taxon>
    </lineage>
</organism>
<keyword evidence="3" id="KW-1185">Reference proteome</keyword>
<feature type="transmembrane region" description="Helical" evidence="1">
    <location>
        <begin position="48"/>
        <end position="68"/>
    </location>
</feature>
<evidence type="ECO:0000256" key="1">
    <source>
        <dbReference type="SAM" id="Phobius"/>
    </source>
</evidence>
<dbReference type="EMBL" id="RAHJ01000018">
    <property type="protein sequence ID" value="RJX68041.1"/>
    <property type="molecule type" value="Genomic_DNA"/>
</dbReference>
<evidence type="ECO:0000313" key="3">
    <source>
        <dbReference type="Proteomes" id="UP000284322"/>
    </source>
</evidence>
<gene>
    <name evidence="2" type="ORF">D6858_08935</name>
</gene>
<dbReference type="AlphaFoldDB" id="A0A419R285"/>
<evidence type="ECO:0000313" key="2">
    <source>
        <dbReference type="EMBL" id="RJX68041.1"/>
    </source>
</evidence>
<feature type="transmembrane region" description="Helical" evidence="1">
    <location>
        <begin position="22"/>
        <end position="42"/>
    </location>
</feature>
<dbReference type="OrthoDB" id="7410112at2"/>
<keyword evidence="1" id="KW-1133">Transmembrane helix</keyword>
<dbReference type="RefSeq" id="WP_120109150.1">
    <property type="nucleotide sequence ID" value="NZ_RAHJ01000018.1"/>
</dbReference>
<dbReference type="Proteomes" id="UP000284322">
    <property type="component" value="Unassembled WGS sequence"/>
</dbReference>
<protein>
    <submittedName>
        <fullName evidence="2">Uncharacterized protein</fullName>
    </submittedName>
</protein>
<name>A0A419R285_9SPHN</name>
<keyword evidence="1" id="KW-0812">Transmembrane</keyword>